<evidence type="ECO:0000313" key="2">
    <source>
        <dbReference type="Proteomes" id="UP000324974"/>
    </source>
</evidence>
<sequence>MTEAEWATSSIPDGMLTALKDIHGKMPARKARLFALACCHRIEHHINDPRSRDALEFATRHVETPINRQKGRGKIVKAARAAHTEFYNEMFRFTDDRSCACMVRSCAADATVQIMNPDVLPAAQFSASFACFAVAWDLMHKAKKTARESFLPPEFTAPEFNHQAWLLRDIFGNPFRPVACDPAWRTSTAVGLAEVIYDDRAFDRLPILADALQDAGCEDADILAHCRGDGPHVRGCWVVDLVLGKE</sequence>
<protein>
    <submittedName>
        <fullName evidence="1">SMI1/KNR4 family protein</fullName>
    </submittedName>
</protein>
<name>A0A5C1A7S2_9BACT</name>
<accession>A0A5C1A7S2</accession>
<organism evidence="1 2">
    <name type="scientific">Limnoglobus roseus</name>
    <dbReference type="NCBI Taxonomy" id="2598579"/>
    <lineage>
        <taxon>Bacteria</taxon>
        <taxon>Pseudomonadati</taxon>
        <taxon>Planctomycetota</taxon>
        <taxon>Planctomycetia</taxon>
        <taxon>Gemmatales</taxon>
        <taxon>Gemmataceae</taxon>
        <taxon>Limnoglobus</taxon>
    </lineage>
</organism>
<evidence type="ECO:0000313" key="1">
    <source>
        <dbReference type="EMBL" id="QEL13154.1"/>
    </source>
</evidence>
<dbReference type="Proteomes" id="UP000324974">
    <property type="component" value="Chromosome"/>
</dbReference>
<dbReference type="AlphaFoldDB" id="A0A5C1A7S2"/>
<keyword evidence="2" id="KW-1185">Reference proteome</keyword>
<dbReference type="EMBL" id="CP042425">
    <property type="protein sequence ID" value="QEL13154.1"/>
    <property type="molecule type" value="Genomic_DNA"/>
</dbReference>
<proteinExistence type="predicted"/>
<gene>
    <name evidence="1" type="ORF">PX52LOC_00006</name>
</gene>
<reference evidence="2" key="1">
    <citation type="submission" date="2019-08" db="EMBL/GenBank/DDBJ databases">
        <title>Limnoglobus roseus gen. nov., sp. nov., a novel freshwater planctomycete with a giant genome from the family Gemmataceae.</title>
        <authorList>
            <person name="Kulichevskaya I.S."/>
            <person name="Naumoff D.G."/>
            <person name="Miroshnikov K."/>
            <person name="Ivanova A."/>
            <person name="Philippov D.A."/>
            <person name="Hakobyan A."/>
            <person name="Rijpstra I.C."/>
            <person name="Sinninghe Damste J.S."/>
            <person name="Liesack W."/>
            <person name="Dedysh S.N."/>
        </authorList>
    </citation>
    <scope>NUCLEOTIDE SEQUENCE [LARGE SCALE GENOMIC DNA]</scope>
    <source>
        <strain evidence="2">PX52</strain>
    </source>
</reference>
<dbReference type="KEGG" id="lrs:PX52LOC_00006"/>